<proteinExistence type="predicted"/>
<name>A0A0M3I160_ASCLU</name>
<evidence type="ECO:0000313" key="2">
    <source>
        <dbReference type="WBParaSite" id="ALUE_0000997001-mRNA-1"/>
    </source>
</evidence>
<dbReference type="AlphaFoldDB" id="A0A0M3I160"/>
<keyword evidence="1" id="KW-1185">Reference proteome</keyword>
<dbReference type="Proteomes" id="UP000036681">
    <property type="component" value="Unplaced"/>
</dbReference>
<organism evidence="1 2">
    <name type="scientific">Ascaris lumbricoides</name>
    <name type="common">Giant roundworm</name>
    <dbReference type="NCBI Taxonomy" id="6252"/>
    <lineage>
        <taxon>Eukaryota</taxon>
        <taxon>Metazoa</taxon>
        <taxon>Ecdysozoa</taxon>
        <taxon>Nematoda</taxon>
        <taxon>Chromadorea</taxon>
        <taxon>Rhabditida</taxon>
        <taxon>Spirurina</taxon>
        <taxon>Ascaridomorpha</taxon>
        <taxon>Ascaridoidea</taxon>
        <taxon>Ascarididae</taxon>
        <taxon>Ascaris</taxon>
    </lineage>
</organism>
<reference evidence="2" key="1">
    <citation type="submission" date="2017-02" db="UniProtKB">
        <authorList>
            <consortium name="WormBaseParasite"/>
        </authorList>
    </citation>
    <scope>IDENTIFICATION</scope>
</reference>
<dbReference type="WBParaSite" id="ALUE_0000997001-mRNA-1">
    <property type="protein sequence ID" value="ALUE_0000997001-mRNA-1"/>
    <property type="gene ID" value="ALUE_0000997001"/>
</dbReference>
<sequence length="128" mass="14520">MHVDHLFGKFSSGYKLFANDPKIRRSHSHQSVGAVSTAKKSYKLHEKCLVFFSSFHHECFYKLTESRYCLISIGFMSCNSSSALTFAGMSTARKFHQGVCNVDLRSKSFGEMLETLLTNLYYILLSAL</sequence>
<protein>
    <submittedName>
        <fullName evidence="2">Ovule protein</fullName>
    </submittedName>
</protein>
<accession>A0A0M3I160</accession>
<evidence type="ECO:0000313" key="1">
    <source>
        <dbReference type="Proteomes" id="UP000036681"/>
    </source>
</evidence>